<protein>
    <submittedName>
        <fullName evidence="1">Acyl-CoA transferase</fullName>
    </submittedName>
</protein>
<evidence type="ECO:0000313" key="2">
    <source>
        <dbReference type="Proteomes" id="UP000319732"/>
    </source>
</evidence>
<dbReference type="EMBL" id="VHSG01000020">
    <property type="protein sequence ID" value="TQV71704.1"/>
    <property type="molecule type" value="Genomic_DNA"/>
</dbReference>
<dbReference type="Gene3D" id="3.40.1260.10">
    <property type="entry name" value="DsrEFH-like"/>
    <property type="match status" value="1"/>
</dbReference>
<sequence>MPFSSLLLTSMKRLWMGALPARSLPARWAGMCLLSLLAAGSAADVSNPIAIAGDQAQSAAPNGYLARIQKDSPEDIERALRRAEQLFLDGRIDPESGPLAFVIHGPEAAIFFKDSYPAYKAIVDLAARLTAFEVIQVKVCETRMGVLGRKKTELVPFVETVPFGPAEVNRLVNTEEYVYF</sequence>
<organism evidence="1 2">
    <name type="scientific">Exilibacterium tricleocarpae</name>
    <dbReference type="NCBI Taxonomy" id="2591008"/>
    <lineage>
        <taxon>Bacteria</taxon>
        <taxon>Pseudomonadati</taxon>
        <taxon>Pseudomonadota</taxon>
        <taxon>Gammaproteobacteria</taxon>
        <taxon>Cellvibrionales</taxon>
        <taxon>Cellvibrionaceae</taxon>
        <taxon>Exilibacterium</taxon>
    </lineage>
</organism>
<proteinExistence type="predicted"/>
<keyword evidence="1" id="KW-0808">Transferase</keyword>
<accession>A0A545T3A9</accession>
<dbReference type="OrthoDB" id="5704412at2"/>
<dbReference type="InterPro" id="IPR027396">
    <property type="entry name" value="DsrEFH-like"/>
</dbReference>
<reference evidence="1 2" key="1">
    <citation type="submission" date="2019-06" db="EMBL/GenBank/DDBJ databases">
        <title>Whole genome sequence for Cellvibrionaceae sp. R142.</title>
        <authorList>
            <person name="Wang G."/>
        </authorList>
    </citation>
    <scope>NUCLEOTIDE SEQUENCE [LARGE SCALE GENOMIC DNA]</scope>
    <source>
        <strain evidence="1 2">R142</strain>
    </source>
</reference>
<comment type="caution">
    <text evidence="1">The sequence shown here is derived from an EMBL/GenBank/DDBJ whole genome shotgun (WGS) entry which is preliminary data.</text>
</comment>
<gene>
    <name evidence="1" type="ORF">FKG94_18800</name>
</gene>
<name>A0A545T3A9_9GAMM</name>
<evidence type="ECO:0000313" key="1">
    <source>
        <dbReference type="EMBL" id="TQV71704.1"/>
    </source>
</evidence>
<dbReference type="RefSeq" id="WP_142928480.1">
    <property type="nucleotide sequence ID" value="NZ_ML660099.1"/>
</dbReference>
<dbReference type="Proteomes" id="UP000319732">
    <property type="component" value="Unassembled WGS sequence"/>
</dbReference>
<dbReference type="SUPFAM" id="SSF75169">
    <property type="entry name" value="DsrEFH-like"/>
    <property type="match status" value="1"/>
</dbReference>
<dbReference type="AlphaFoldDB" id="A0A545T3A9"/>
<dbReference type="GO" id="GO:0016740">
    <property type="term" value="F:transferase activity"/>
    <property type="evidence" value="ECO:0007669"/>
    <property type="project" value="UniProtKB-KW"/>
</dbReference>
<keyword evidence="2" id="KW-1185">Reference proteome</keyword>